<dbReference type="CDD" id="cd07560">
    <property type="entry name" value="Peptidase_S41_CPP"/>
    <property type="match status" value="1"/>
</dbReference>
<comment type="similarity">
    <text evidence="1 5">Belongs to the peptidase S41A family.</text>
</comment>
<keyword evidence="6" id="KW-0812">Transmembrane</keyword>
<dbReference type="PANTHER" id="PTHR32060">
    <property type="entry name" value="TAIL-SPECIFIC PROTEASE"/>
    <property type="match status" value="1"/>
</dbReference>
<proteinExistence type="inferred from homology"/>
<dbReference type="EMBL" id="PFVJ01000007">
    <property type="protein sequence ID" value="PJA90454.1"/>
    <property type="molecule type" value="Genomic_DNA"/>
</dbReference>
<evidence type="ECO:0000256" key="6">
    <source>
        <dbReference type="SAM" id="Phobius"/>
    </source>
</evidence>
<keyword evidence="2 5" id="KW-0645">Protease</keyword>
<dbReference type="Proteomes" id="UP000230843">
    <property type="component" value="Unassembled WGS sequence"/>
</dbReference>
<evidence type="ECO:0000256" key="1">
    <source>
        <dbReference type="ARBA" id="ARBA00009179"/>
    </source>
</evidence>
<organism evidence="8 9">
    <name type="scientific">Candidatus Magasanikbacteria bacterium CG_4_9_14_3_um_filter_32_9</name>
    <dbReference type="NCBI Taxonomy" id="1974644"/>
    <lineage>
        <taxon>Bacteria</taxon>
        <taxon>Candidatus Magasanikiibacteriota</taxon>
    </lineage>
</organism>
<dbReference type="GO" id="GO:0004175">
    <property type="term" value="F:endopeptidase activity"/>
    <property type="evidence" value="ECO:0007669"/>
    <property type="project" value="TreeGrafter"/>
</dbReference>
<dbReference type="Gene3D" id="3.90.226.10">
    <property type="entry name" value="2-enoyl-CoA Hydratase, Chain A, domain 1"/>
    <property type="match status" value="1"/>
</dbReference>
<dbReference type="AlphaFoldDB" id="A0A2M7Z7T8"/>
<dbReference type="FunFam" id="2.30.42.10:FF:000063">
    <property type="entry name" value="Peptidase, S41 family"/>
    <property type="match status" value="1"/>
</dbReference>
<comment type="caution">
    <text evidence="8">The sequence shown here is derived from an EMBL/GenBank/DDBJ whole genome shotgun (WGS) entry which is preliminary data.</text>
</comment>
<name>A0A2M7Z7T8_9BACT</name>
<evidence type="ECO:0000313" key="9">
    <source>
        <dbReference type="Proteomes" id="UP000230843"/>
    </source>
</evidence>
<dbReference type="Pfam" id="PF22694">
    <property type="entry name" value="CtpB_N-like"/>
    <property type="match status" value="1"/>
</dbReference>
<evidence type="ECO:0000256" key="2">
    <source>
        <dbReference type="ARBA" id="ARBA00022670"/>
    </source>
</evidence>
<dbReference type="InterPro" id="IPR005151">
    <property type="entry name" value="Tail-specific_protease"/>
</dbReference>
<dbReference type="InterPro" id="IPR055210">
    <property type="entry name" value="CtpA/B_N"/>
</dbReference>
<dbReference type="GO" id="GO:0008236">
    <property type="term" value="F:serine-type peptidase activity"/>
    <property type="evidence" value="ECO:0007669"/>
    <property type="project" value="UniProtKB-KW"/>
</dbReference>
<accession>A0A2M7Z7T8</accession>
<dbReference type="Pfam" id="PF17820">
    <property type="entry name" value="PDZ_6"/>
    <property type="match status" value="1"/>
</dbReference>
<feature type="domain" description="PDZ" evidence="7">
    <location>
        <begin position="118"/>
        <end position="186"/>
    </location>
</feature>
<dbReference type="Gene3D" id="3.30.750.44">
    <property type="match status" value="1"/>
</dbReference>
<dbReference type="GO" id="GO:0007165">
    <property type="term" value="P:signal transduction"/>
    <property type="evidence" value="ECO:0007669"/>
    <property type="project" value="TreeGrafter"/>
</dbReference>
<evidence type="ECO:0000256" key="4">
    <source>
        <dbReference type="ARBA" id="ARBA00022825"/>
    </source>
</evidence>
<protein>
    <submittedName>
        <fullName evidence="8">S41 family peptidase</fullName>
    </submittedName>
</protein>
<dbReference type="SMART" id="SM00228">
    <property type="entry name" value="PDZ"/>
    <property type="match status" value="1"/>
</dbReference>
<reference evidence="9" key="1">
    <citation type="submission" date="2017-09" db="EMBL/GenBank/DDBJ databases">
        <title>Depth-based differentiation of microbial function through sediment-hosted aquifers and enrichment of novel symbionts in the deep terrestrial subsurface.</title>
        <authorList>
            <person name="Probst A.J."/>
            <person name="Ladd B."/>
            <person name="Jarett J.K."/>
            <person name="Geller-Mcgrath D.E."/>
            <person name="Sieber C.M.K."/>
            <person name="Emerson J.B."/>
            <person name="Anantharaman K."/>
            <person name="Thomas B.C."/>
            <person name="Malmstrom R."/>
            <person name="Stieglmeier M."/>
            <person name="Klingl A."/>
            <person name="Woyke T."/>
            <person name="Ryan C.M."/>
            <person name="Banfield J.F."/>
        </authorList>
    </citation>
    <scope>NUCLEOTIDE SEQUENCE [LARGE SCALE GENOMIC DNA]</scope>
</reference>
<dbReference type="NCBIfam" id="TIGR00225">
    <property type="entry name" value="prc"/>
    <property type="match status" value="1"/>
</dbReference>
<dbReference type="SUPFAM" id="SSF50156">
    <property type="entry name" value="PDZ domain-like"/>
    <property type="match status" value="1"/>
</dbReference>
<evidence type="ECO:0000256" key="5">
    <source>
        <dbReference type="RuleBase" id="RU004404"/>
    </source>
</evidence>
<dbReference type="InterPro" id="IPR036034">
    <property type="entry name" value="PDZ_sf"/>
</dbReference>
<dbReference type="Pfam" id="PF03572">
    <property type="entry name" value="Peptidase_S41"/>
    <property type="match status" value="1"/>
</dbReference>
<keyword evidence="6" id="KW-0472">Membrane</keyword>
<dbReference type="PANTHER" id="PTHR32060:SF30">
    <property type="entry name" value="CARBOXY-TERMINAL PROCESSING PROTEASE CTPA"/>
    <property type="match status" value="1"/>
</dbReference>
<dbReference type="SUPFAM" id="SSF52096">
    <property type="entry name" value="ClpP/crotonase"/>
    <property type="match status" value="1"/>
</dbReference>
<evidence type="ECO:0000256" key="3">
    <source>
        <dbReference type="ARBA" id="ARBA00022801"/>
    </source>
</evidence>
<dbReference type="InterPro" id="IPR001478">
    <property type="entry name" value="PDZ"/>
</dbReference>
<gene>
    <name evidence="8" type="ORF">CO137_00295</name>
</gene>
<dbReference type="PROSITE" id="PS50106">
    <property type="entry name" value="PDZ"/>
    <property type="match status" value="1"/>
</dbReference>
<evidence type="ECO:0000313" key="8">
    <source>
        <dbReference type="EMBL" id="PJA90454.1"/>
    </source>
</evidence>
<dbReference type="Gene3D" id="2.30.42.10">
    <property type="match status" value="1"/>
</dbReference>
<dbReference type="InterPro" id="IPR029045">
    <property type="entry name" value="ClpP/crotonase-like_dom_sf"/>
</dbReference>
<dbReference type="GO" id="GO:0006508">
    <property type="term" value="P:proteolysis"/>
    <property type="evidence" value="ECO:0007669"/>
    <property type="project" value="UniProtKB-KW"/>
</dbReference>
<dbReference type="InterPro" id="IPR004447">
    <property type="entry name" value="Peptidase_S41A"/>
</dbReference>
<dbReference type="InterPro" id="IPR041489">
    <property type="entry name" value="PDZ_6"/>
</dbReference>
<dbReference type="CDD" id="cd06782">
    <property type="entry name" value="cpPDZ_CPP-like"/>
    <property type="match status" value="1"/>
</dbReference>
<dbReference type="SMART" id="SM00245">
    <property type="entry name" value="TSPc"/>
    <property type="match status" value="1"/>
</dbReference>
<keyword evidence="3 5" id="KW-0378">Hydrolase</keyword>
<sequence>MIEKLKTNGKFNKFFYVLITGLFVVIFVLGFFSGKLFTLKTVLSSESGNIEIEKVLNLYSKTRSPNVDFNQFWKIWNTIKEDHVNAEISDVDLFYGSLEGLVASLKDPYSIYFPPKEATEFAKDLAGEFEGIGAEIGIKEDRLIVVAPLAGSPAEKAGLKAQDKVLAIDGEDSTGLNLQEAVMKIRGEKGTPVVLTISRNGYGSLQEVEIIRGVITVPTVIWEMKDDGIAYVRISYFSESTYEEFNKVIQEIMVKLPKGLVLDLRSNPGGYLKTSVEVASEWIEKGPIVLEKFRDGTTDVYDTTGRHRLGELKTVVLVDGGTASGSEIVAGALQDYEKATIIGQQTFGKGSVQDFQALTDGSALKITIAKWFTPLDRGIDGEGIVPDVVLEKMFTETDEENEYKDLGLEKAIEILLAK</sequence>
<dbReference type="GO" id="GO:0030288">
    <property type="term" value="C:outer membrane-bounded periplasmic space"/>
    <property type="evidence" value="ECO:0007669"/>
    <property type="project" value="TreeGrafter"/>
</dbReference>
<keyword evidence="4 5" id="KW-0720">Serine protease</keyword>
<keyword evidence="6" id="KW-1133">Transmembrane helix</keyword>
<evidence type="ECO:0000259" key="7">
    <source>
        <dbReference type="PROSITE" id="PS50106"/>
    </source>
</evidence>
<feature type="transmembrane region" description="Helical" evidence="6">
    <location>
        <begin position="14"/>
        <end position="32"/>
    </location>
</feature>